<feature type="region of interest" description="Disordered" evidence="1">
    <location>
        <begin position="1"/>
        <end position="24"/>
    </location>
</feature>
<protein>
    <submittedName>
        <fullName evidence="2">Uncharacterized protein</fullName>
    </submittedName>
</protein>
<name>A0A644VFI8_9ZZZZ</name>
<evidence type="ECO:0000256" key="1">
    <source>
        <dbReference type="SAM" id="MobiDB-lite"/>
    </source>
</evidence>
<comment type="caution">
    <text evidence="2">The sequence shown here is derived from an EMBL/GenBank/DDBJ whole genome shotgun (WGS) entry which is preliminary data.</text>
</comment>
<accession>A0A644VFI8</accession>
<evidence type="ECO:0000313" key="2">
    <source>
        <dbReference type="EMBL" id="MPL90041.1"/>
    </source>
</evidence>
<organism evidence="2">
    <name type="scientific">bioreactor metagenome</name>
    <dbReference type="NCBI Taxonomy" id="1076179"/>
    <lineage>
        <taxon>unclassified sequences</taxon>
        <taxon>metagenomes</taxon>
        <taxon>ecological metagenomes</taxon>
    </lineage>
</organism>
<gene>
    <name evidence="2" type="ORF">SDC9_36086</name>
</gene>
<dbReference type="AlphaFoldDB" id="A0A644VFI8"/>
<sequence>MAPVNMAPVNMVRPRRRKGRSSGPHCLWHWGRGSGQTRAGFIRSADGGRRLALHPLDVAIALRGMAFGQPRPVAEELLAQRALAVAGGIDAALLQLGHDMADDIGEGLVRQRIGEVEAVDAGLLDPVLQQVGDRLARADEERPHAADAAPFRQLLDRPDLVAAGQMLNRRDDRIGLHLLHRVGRRIGAEVDAGPARHQHKRPVIGGMALIFLVFRPRLRVGLGGDDRRHRVDQHLLRVAPGGGGAGADLAHIGLGRRFQRRRDEHAFGVLGGEGLARARGAGLEQHRGALRRGFAQVIARHVEIAALVADLVDLRGVCEQAAAAVAQHGAILPAALQQLVEHLEIFGGDVIAVVVAAQPALTDVLRPAFEIGGDDVPADPPLGVVVGRAEPAREGIGMLERGRGGDADAQMPRRLGDRVGKLQRVVHRNLHALAQRLVETALVDIVIADHVGQEDRVEKARLQQPCEVGPVVEILVLPRAVARVAPQPGRLVPDAVHLEGVEADLLAHCPDGSRLGWAQPSAPARAGGEGAGGADRVVAPAGAEKARPFWS</sequence>
<dbReference type="EMBL" id="VSSQ01000293">
    <property type="protein sequence ID" value="MPL90041.1"/>
    <property type="molecule type" value="Genomic_DNA"/>
</dbReference>
<reference evidence="2" key="1">
    <citation type="submission" date="2019-08" db="EMBL/GenBank/DDBJ databases">
        <authorList>
            <person name="Kucharzyk K."/>
            <person name="Murdoch R.W."/>
            <person name="Higgins S."/>
            <person name="Loffler F."/>
        </authorList>
    </citation>
    <scope>NUCLEOTIDE SEQUENCE</scope>
</reference>
<proteinExistence type="predicted"/>